<dbReference type="Pfam" id="PF01037">
    <property type="entry name" value="AsnC_trans_reg"/>
    <property type="match status" value="1"/>
</dbReference>
<name>A0ABM6WGM1_9DEIN</name>
<dbReference type="InterPro" id="IPR011008">
    <property type="entry name" value="Dimeric_a/b-barrel"/>
</dbReference>
<dbReference type="Gene3D" id="3.30.70.920">
    <property type="match status" value="1"/>
</dbReference>
<gene>
    <name evidence="2" type="ORF">Mtai_v1c07640</name>
</gene>
<keyword evidence="3" id="KW-1185">Reference proteome</keyword>
<evidence type="ECO:0000313" key="3">
    <source>
        <dbReference type="Proteomes" id="UP000263013"/>
    </source>
</evidence>
<accession>A0ABM6WGM1</accession>
<evidence type="ECO:0000259" key="1">
    <source>
        <dbReference type="Pfam" id="PF01037"/>
    </source>
</evidence>
<organism evidence="2 3">
    <name type="scientific">Meiothermus taiwanensis WR-220</name>
    <dbReference type="NCBI Taxonomy" id="1339250"/>
    <lineage>
        <taxon>Bacteria</taxon>
        <taxon>Thermotogati</taxon>
        <taxon>Deinococcota</taxon>
        <taxon>Deinococci</taxon>
        <taxon>Thermales</taxon>
        <taxon>Thermaceae</taxon>
        <taxon>Meiothermus</taxon>
    </lineage>
</organism>
<dbReference type="InterPro" id="IPR019887">
    <property type="entry name" value="Tscrpt_reg_AsnC/Lrp_C"/>
</dbReference>
<feature type="domain" description="Transcription regulator AsnC/Lrp ligand binding" evidence="1">
    <location>
        <begin position="27"/>
        <end position="84"/>
    </location>
</feature>
<reference evidence="2 3" key="1">
    <citation type="submission" date="2017-05" db="EMBL/GenBank/DDBJ databases">
        <title>Complete genome sequence of Meiothermus taiwanensis WR-220.</title>
        <authorList>
            <person name="Wu W.-L."/>
            <person name="Lo W.-S."/>
            <person name="Kuo C.-H."/>
            <person name="Wu S.-H."/>
        </authorList>
    </citation>
    <scope>NUCLEOTIDE SEQUENCE [LARGE SCALE GENOMIC DNA]</scope>
    <source>
        <strain evidence="2 3">WR-220</strain>
    </source>
</reference>
<sequence>MMQLAQQTQAPAMEHVRRVSAYVFVSCAQPKRLARALRRLPGVIKADALLGASEAVLVVERHNFEALQSLLTEVQSTPGVRKISVKLAA</sequence>
<evidence type="ECO:0000313" key="2">
    <source>
        <dbReference type="EMBL" id="AWR86008.1"/>
    </source>
</evidence>
<dbReference type="SUPFAM" id="SSF54909">
    <property type="entry name" value="Dimeric alpha+beta barrel"/>
    <property type="match status" value="1"/>
</dbReference>
<protein>
    <submittedName>
        <fullName evidence="2">Regulatory protein AsnC/Lrp family</fullName>
    </submittedName>
</protein>
<dbReference type="Proteomes" id="UP000263013">
    <property type="component" value="Chromosome"/>
</dbReference>
<proteinExistence type="predicted"/>
<dbReference type="RefSeq" id="WP_245453131.1">
    <property type="nucleotide sequence ID" value="NZ_CP021130.1"/>
</dbReference>
<dbReference type="EMBL" id="CP021130">
    <property type="protein sequence ID" value="AWR86008.1"/>
    <property type="molecule type" value="Genomic_DNA"/>
</dbReference>